<keyword evidence="1" id="KW-0812">Transmembrane</keyword>
<gene>
    <name evidence="2" type="ORF">Acr_27g0009000</name>
</gene>
<keyword evidence="3" id="KW-1185">Reference proteome</keyword>
<keyword evidence="1" id="KW-0472">Membrane</keyword>
<keyword evidence="1" id="KW-1133">Transmembrane helix</keyword>
<proteinExistence type="predicted"/>
<reference evidence="2 3" key="1">
    <citation type="submission" date="2019-07" db="EMBL/GenBank/DDBJ databases">
        <title>De Novo Assembly of kiwifruit Actinidia rufa.</title>
        <authorList>
            <person name="Sugita-Konishi S."/>
            <person name="Sato K."/>
            <person name="Mori E."/>
            <person name="Abe Y."/>
            <person name="Kisaki G."/>
            <person name="Hamano K."/>
            <person name="Suezawa K."/>
            <person name="Otani M."/>
            <person name="Fukuda T."/>
            <person name="Manabe T."/>
            <person name="Gomi K."/>
            <person name="Tabuchi M."/>
            <person name="Akimitsu K."/>
            <person name="Kataoka I."/>
        </authorList>
    </citation>
    <scope>NUCLEOTIDE SEQUENCE [LARGE SCALE GENOMIC DNA]</scope>
    <source>
        <strain evidence="3">cv. Fuchu</strain>
    </source>
</reference>
<dbReference type="AlphaFoldDB" id="A0A7J0H862"/>
<evidence type="ECO:0000256" key="1">
    <source>
        <dbReference type="SAM" id="Phobius"/>
    </source>
</evidence>
<protein>
    <submittedName>
        <fullName evidence="2">Phosphoglycerate mutase-like family protein</fullName>
    </submittedName>
</protein>
<name>A0A7J0H862_9ERIC</name>
<dbReference type="OrthoDB" id="18042at2759"/>
<organism evidence="2 3">
    <name type="scientific">Actinidia rufa</name>
    <dbReference type="NCBI Taxonomy" id="165716"/>
    <lineage>
        <taxon>Eukaryota</taxon>
        <taxon>Viridiplantae</taxon>
        <taxon>Streptophyta</taxon>
        <taxon>Embryophyta</taxon>
        <taxon>Tracheophyta</taxon>
        <taxon>Spermatophyta</taxon>
        <taxon>Magnoliopsida</taxon>
        <taxon>eudicotyledons</taxon>
        <taxon>Gunneridae</taxon>
        <taxon>Pentapetalae</taxon>
        <taxon>asterids</taxon>
        <taxon>Ericales</taxon>
        <taxon>Actinidiaceae</taxon>
        <taxon>Actinidia</taxon>
    </lineage>
</organism>
<evidence type="ECO:0000313" key="2">
    <source>
        <dbReference type="EMBL" id="GFZ19161.1"/>
    </source>
</evidence>
<accession>A0A7J0H862</accession>
<dbReference type="EMBL" id="BJWL01000027">
    <property type="protein sequence ID" value="GFZ19161.1"/>
    <property type="molecule type" value="Genomic_DNA"/>
</dbReference>
<comment type="caution">
    <text evidence="2">The sequence shown here is derived from an EMBL/GenBank/DDBJ whole genome shotgun (WGS) entry which is preliminary data.</text>
</comment>
<sequence>MGPEEEQGYCNRIGCGVIAGPHGKLTCYNGSKSMLVQWESLETWHFGAGAAFIVFTGIFSELYYVYFTKAHDGFWPDRDTGIRMETWTTRGCGCWIMQLLMPEDGETASLHQEHTLPIMGPERLQEVGSYLTLEKMEKMVQPLRKTSTTTGILRLFFQKRIGAGATG</sequence>
<feature type="transmembrane region" description="Helical" evidence="1">
    <location>
        <begin position="44"/>
        <end position="66"/>
    </location>
</feature>
<evidence type="ECO:0000313" key="3">
    <source>
        <dbReference type="Proteomes" id="UP000585474"/>
    </source>
</evidence>
<dbReference type="Proteomes" id="UP000585474">
    <property type="component" value="Unassembled WGS sequence"/>
</dbReference>